<dbReference type="HAMAP" id="MF_00607">
    <property type="entry name" value="16SrRNA_methyltr_A"/>
    <property type="match status" value="1"/>
</dbReference>
<dbReference type="PANTHER" id="PTHR11727">
    <property type="entry name" value="DIMETHYLADENOSINE TRANSFERASE"/>
    <property type="match status" value="1"/>
</dbReference>
<dbReference type="PROSITE" id="PS01131">
    <property type="entry name" value="RRNA_A_DIMETH"/>
    <property type="match status" value="1"/>
</dbReference>
<evidence type="ECO:0000256" key="3">
    <source>
        <dbReference type="ARBA" id="ARBA00022603"/>
    </source>
</evidence>
<organism evidence="10 11">
    <name type="scientific">Maricaulis maris</name>
    <dbReference type="NCBI Taxonomy" id="74318"/>
    <lineage>
        <taxon>Bacteria</taxon>
        <taxon>Pseudomonadati</taxon>
        <taxon>Pseudomonadota</taxon>
        <taxon>Alphaproteobacteria</taxon>
        <taxon>Maricaulales</taxon>
        <taxon>Maricaulaceae</taxon>
        <taxon>Maricaulis</taxon>
    </lineage>
</organism>
<keyword evidence="2 7" id="KW-0698">rRNA processing</keyword>
<dbReference type="OrthoDB" id="9814755at2"/>
<dbReference type="NCBIfam" id="TIGR00755">
    <property type="entry name" value="ksgA"/>
    <property type="match status" value="1"/>
</dbReference>
<evidence type="ECO:0000256" key="8">
    <source>
        <dbReference type="PROSITE-ProRule" id="PRU01026"/>
    </source>
</evidence>
<evidence type="ECO:0000256" key="2">
    <source>
        <dbReference type="ARBA" id="ARBA00022552"/>
    </source>
</evidence>
<comment type="similarity">
    <text evidence="7">Belongs to the class I-like SAM-binding methyltransferase superfamily. rRNA adenine N(6)-methyltransferase family. RsmA subfamily.</text>
</comment>
<keyword evidence="4 7" id="KW-0808">Transferase</keyword>
<dbReference type="InterPro" id="IPR020598">
    <property type="entry name" value="rRNA_Ade_methylase_Trfase_N"/>
</dbReference>
<dbReference type="RefSeq" id="WP_121212047.1">
    <property type="nucleotide sequence ID" value="NZ_RBIM01000006.1"/>
</dbReference>
<feature type="binding site" evidence="7 8">
    <location>
        <position position="27"/>
    </location>
    <ligand>
        <name>S-adenosyl-L-methionine</name>
        <dbReference type="ChEBI" id="CHEBI:59789"/>
    </ligand>
</feature>
<dbReference type="InterPro" id="IPR001737">
    <property type="entry name" value="KsgA/Erm"/>
</dbReference>
<keyword evidence="1 7" id="KW-0963">Cytoplasm</keyword>
<evidence type="ECO:0000256" key="1">
    <source>
        <dbReference type="ARBA" id="ARBA00022490"/>
    </source>
</evidence>
<dbReference type="AlphaFoldDB" id="A0A495D3J8"/>
<dbReference type="PROSITE" id="PS51689">
    <property type="entry name" value="SAM_RNA_A_N6_MT"/>
    <property type="match status" value="1"/>
</dbReference>
<feature type="binding site" evidence="7 8">
    <location>
        <position position="54"/>
    </location>
    <ligand>
        <name>S-adenosyl-L-methionine</name>
        <dbReference type="ChEBI" id="CHEBI:59789"/>
    </ligand>
</feature>
<dbReference type="GO" id="GO:0052908">
    <property type="term" value="F:16S rRNA (adenine(1518)-N(6)/adenine(1519)-N(6))-dimethyltransferase activity"/>
    <property type="evidence" value="ECO:0007669"/>
    <property type="project" value="UniProtKB-EC"/>
</dbReference>
<feature type="binding site" evidence="7 8">
    <location>
        <position position="29"/>
    </location>
    <ligand>
        <name>S-adenosyl-L-methionine</name>
        <dbReference type="ChEBI" id="CHEBI:59789"/>
    </ligand>
</feature>
<evidence type="ECO:0000259" key="9">
    <source>
        <dbReference type="SMART" id="SM00650"/>
    </source>
</evidence>
<dbReference type="GO" id="GO:0005829">
    <property type="term" value="C:cytosol"/>
    <property type="evidence" value="ECO:0007669"/>
    <property type="project" value="TreeGrafter"/>
</dbReference>
<dbReference type="EC" id="2.1.1.182" evidence="7"/>
<dbReference type="GO" id="GO:0003723">
    <property type="term" value="F:RNA binding"/>
    <property type="evidence" value="ECO:0007669"/>
    <property type="project" value="UniProtKB-UniRule"/>
</dbReference>
<feature type="binding site" evidence="7 8">
    <location>
        <position position="102"/>
    </location>
    <ligand>
        <name>S-adenosyl-L-methionine</name>
        <dbReference type="ChEBI" id="CHEBI:59789"/>
    </ligand>
</feature>
<feature type="domain" description="Ribosomal RNA adenine methylase transferase N-terminal" evidence="9">
    <location>
        <begin position="34"/>
        <end position="209"/>
    </location>
</feature>
<dbReference type="Gene3D" id="1.10.8.100">
    <property type="entry name" value="Ribosomal RNA adenine dimethylase-like, domain 2"/>
    <property type="match status" value="1"/>
</dbReference>
<dbReference type="Pfam" id="PF00398">
    <property type="entry name" value="RrnaAD"/>
    <property type="match status" value="1"/>
</dbReference>
<dbReference type="Proteomes" id="UP000273675">
    <property type="component" value="Unassembled WGS sequence"/>
</dbReference>
<dbReference type="InterPro" id="IPR029063">
    <property type="entry name" value="SAM-dependent_MTases_sf"/>
</dbReference>
<reference evidence="10 11" key="1">
    <citation type="submission" date="2018-10" db="EMBL/GenBank/DDBJ databases">
        <title>Genomic Encyclopedia of Type Strains, Phase IV (KMG-IV): sequencing the most valuable type-strain genomes for metagenomic binning, comparative biology and taxonomic classification.</title>
        <authorList>
            <person name="Goeker M."/>
        </authorList>
    </citation>
    <scope>NUCLEOTIDE SEQUENCE [LARGE SCALE GENOMIC DNA]</scope>
    <source>
        <strain evidence="10 11">DSM 4734</strain>
    </source>
</reference>
<dbReference type="InterPro" id="IPR011530">
    <property type="entry name" value="rRNA_adenine_dimethylase"/>
</dbReference>
<dbReference type="InterPro" id="IPR020596">
    <property type="entry name" value="rRNA_Ade_Mease_Trfase_CS"/>
</dbReference>
<dbReference type="InterPro" id="IPR023165">
    <property type="entry name" value="rRNA_Ade_diMease-like_C"/>
</dbReference>
<comment type="function">
    <text evidence="7">Specifically dimethylates two adjacent adenosines (A1518 and A1519) in the loop of a conserved hairpin near the 3'-end of 16S rRNA in the 30S particle. May play a critical role in biogenesis of 30S subunits.</text>
</comment>
<dbReference type="SUPFAM" id="SSF53335">
    <property type="entry name" value="S-adenosyl-L-methionine-dependent methyltransferases"/>
    <property type="match status" value="1"/>
</dbReference>
<comment type="catalytic activity">
    <reaction evidence="7">
        <text>adenosine(1518)/adenosine(1519) in 16S rRNA + 4 S-adenosyl-L-methionine = N(6)-dimethyladenosine(1518)/N(6)-dimethyladenosine(1519) in 16S rRNA + 4 S-adenosyl-L-homocysteine + 4 H(+)</text>
        <dbReference type="Rhea" id="RHEA:19609"/>
        <dbReference type="Rhea" id="RHEA-COMP:10232"/>
        <dbReference type="Rhea" id="RHEA-COMP:10233"/>
        <dbReference type="ChEBI" id="CHEBI:15378"/>
        <dbReference type="ChEBI" id="CHEBI:57856"/>
        <dbReference type="ChEBI" id="CHEBI:59789"/>
        <dbReference type="ChEBI" id="CHEBI:74411"/>
        <dbReference type="ChEBI" id="CHEBI:74493"/>
        <dbReference type="EC" id="2.1.1.182"/>
    </reaction>
</comment>
<evidence type="ECO:0000256" key="7">
    <source>
        <dbReference type="HAMAP-Rule" id="MF_00607"/>
    </source>
</evidence>
<keyword evidence="6 7" id="KW-0694">RNA-binding</keyword>
<comment type="caution">
    <text evidence="10">The sequence shown here is derived from an EMBL/GenBank/DDBJ whole genome shotgun (WGS) entry which is preliminary data.</text>
</comment>
<comment type="subcellular location">
    <subcellularLocation>
        <location evidence="7">Cytoplasm</location>
    </subcellularLocation>
</comment>
<name>A0A495D3J8_9PROT</name>
<keyword evidence="5 7" id="KW-0949">S-adenosyl-L-methionine</keyword>
<sequence>MNLDDLPPLRDVIASHDLGAKKSFGQHFLLDLNLTAKIARLAGDMSQDQAIEVGPGPGGLTRAILAEGAASLLAVEMDARFLGALGEINTASGGRLTIKRADALDVDETTLLAGPGDKVILSNLPYNVGTQLLIKWLQAEPIWWRRAVLMFQREVADRVVAQPGDKAYGRLAVIAQSRCEARLALKIPARAFTPPPKVESAVVVLDPLPEAQQFKDVTALERITASAFGQRRKTLRRSLAQAAGQAGTSADILLDAAGLDAGARAEVIDIAGFQTLARAWRRAYEASRA</sequence>
<keyword evidence="3 7" id="KW-0489">Methyltransferase</keyword>
<evidence type="ECO:0000256" key="4">
    <source>
        <dbReference type="ARBA" id="ARBA00022679"/>
    </source>
</evidence>
<gene>
    <name evidence="7" type="primary">rsmA</name>
    <name evidence="7" type="synonym">ksgA</name>
    <name evidence="10" type="ORF">C7435_2643</name>
</gene>
<dbReference type="EMBL" id="RBIM01000006">
    <property type="protein sequence ID" value="RKQ95540.1"/>
    <property type="molecule type" value="Genomic_DNA"/>
</dbReference>
<feature type="binding site" evidence="7 8">
    <location>
        <position position="76"/>
    </location>
    <ligand>
        <name>S-adenosyl-L-methionine</name>
        <dbReference type="ChEBI" id="CHEBI:59789"/>
    </ligand>
</feature>
<evidence type="ECO:0000256" key="6">
    <source>
        <dbReference type="ARBA" id="ARBA00022884"/>
    </source>
</evidence>
<proteinExistence type="inferred from homology"/>
<feature type="binding site" evidence="7 8">
    <location>
        <position position="123"/>
    </location>
    <ligand>
        <name>S-adenosyl-L-methionine</name>
        <dbReference type="ChEBI" id="CHEBI:59789"/>
    </ligand>
</feature>
<accession>A0A495D3J8</accession>
<evidence type="ECO:0000313" key="11">
    <source>
        <dbReference type="Proteomes" id="UP000273675"/>
    </source>
</evidence>
<dbReference type="CDD" id="cd02440">
    <property type="entry name" value="AdoMet_MTases"/>
    <property type="match status" value="1"/>
</dbReference>
<dbReference type="PANTHER" id="PTHR11727:SF7">
    <property type="entry name" value="DIMETHYLADENOSINE TRANSFERASE-RELATED"/>
    <property type="match status" value="1"/>
</dbReference>
<dbReference type="Gene3D" id="3.40.50.150">
    <property type="entry name" value="Vaccinia Virus protein VP39"/>
    <property type="match status" value="1"/>
</dbReference>
<dbReference type="SMART" id="SM00650">
    <property type="entry name" value="rADc"/>
    <property type="match status" value="1"/>
</dbReference>
<evidence type="ECO:0000256" key="5">
    <source>
        <dbReference type="ARBA" id="ARBA00022691"/>
    </source>
</evidence>
<evidence type="ECO:0000313" key="10">
    <source>
        <dbReference type="EMBL" id="RKQ95540.1"/>
    </source>
</evidence>
<protein>
    <recommendedName>
        <fullName evidence="7">Ribosomal RNA small subunit methyltransferase A</fullName>
        <ecNumber evidence="7">2.1.1.182</ecNumber>
    </recommendedName>
    <alternativeName>
        <fullName evidence="7">16S rRNA (adenine(1518)-N(6)/adenine(1519)-N(6))-dimethyltransferase</fullName>
    </alternativeName>
    <alternativeName>
        <fullName evidence="7">16S rRNA dimethyladenosine transferase</fullName>
    </alternativeName>
    <alternativeName>
        <fullName evidence="7">16S rRNA dimethylase</fullName>
    </alternativeName>
    <alternativeName>
        <fullName evidence="7">S-adenosylmethionine-6-N', N'-adenosyl(rRNA) dimethyltransferase</fullName>
    </alternativeName>
</protein>